<comment type="caution">
    <text evidence="2">The sequence shown here is derived from an EMBL/GenBank/DDBJ whole genome shotgun (WGS) entry which is preliminary data.</text>
</comment>
<accession>A0AA86P6A8</accession>
<feature type="transmembrane region" description="Helical" evidence="1">
    <location>
        <begin position="73"/>
        <end position="91"/>
    </location>
</feature>
<sequence>MSRRRESSCYFNIWMCIQVIKIQEIIVAAAEYAYSYQQPKYFTIEIRLQYEFLHFHNTDFHLWMSKVKRHKRWLSIQLVFCFYFNPLFQFSKTFFCLTCDNATRDICLERNAVVFLLIIVQKGKEM</sequence>
<protein>
    <submittedName>
        <fullName evidence="3">Hypothetical_protein</fullName>
    </submittedName>
</protein>
<evidence type="ECO:0000313" key="2">
    <source>
        <dbReference type="EMBL" id="CAI9931521.1"/>
    </source>
</evidence>
<dbReference type="AlphaFoldDB" id="A0AA86P6A8"/>
<proteinExistence type="predicted"/>
<organism evidence="2">
    <name type="scientific">Hexamita inflata</name>
    <dbReference type="NCBI Taxonomy" id="28002"/>
    <lineage>
        <taxon>Eukaryota</taxon>
        <taxon>Metamonada</taxon>
        <taxon>Diplomonadida</taxon>
        <taxon>Hexamitidae</taxon>
        <taxon>Hexamitinae</taxon>
        <taxon>Hexamita</taxon>
    </lineage>
</organism>
<reference evidence="2" key="1">
    <citation type="submission" date="2023-06" db="EMBL/GenBank/DDBJ databases">
        <authorList>
            <person name="Kurt Z."/>
        </authorList>
    </citation>
    <scope>NUCLEOTIDE SEQUENCE</scope>
</reference>
<reference evidence="3 4" key="2">
    <citation type="submission" date="2024-07" db="EMBL/GenBank/DDBJ databases">
        <authorList>
            <person name="Akdeniz Z."/>
        </authorList>
    </citation>
    <scope>NUCLEOTIDE SEQUENCE [LARGE SCALE GENOMIC DNA]</scope>
</reference>
<dbReference type="EMBL" id="CATOUU010000492">
    <property type="protein sequence ID" value="CAI9931521.1"/>
    <property type="molecule type" value="Genomic_DNA"/>
</dbReference>
<gene>
    <name evidence="2" type="ORF">HINF_LOCUS19166</name>
    <name evidence="3" type="ORF">HINF_LOCUS55871</name>
</gene>
<evidence type="ECO:0000313" key="3">
    <source>
        <dbReference type="EMBL" id="CAL6072954.1"/>
    </source>
</evidence>
<keyword evidence="1" id="KW-0812">Transmembrane</keyword>
<keyword evidence="1" id="KW-1133">Transmembrane helix</keyword>
<evidence type="ECO:0000256" key="1">
    <source>
        <dbReference type="SAM" id="Phobius"/>
    </source>
</evidence>
<dbReference type="EMBL" id="CAXDID020000298">
    <property type="protein sequence ID" value="CAL6072954.1"/>
    <property type="molecule type" value="Genomic_DNA"/>
</dbReference>
<keyword evidence="4" id="KW-1185">Reference proteome</keyword>
<dbReference type="Proteomes" id="UP001642409">
    <property type="component" value="Unassembled WGS sequence"/>
</dbReference>
<name>A0AA86P6A8_9EUKA</name>
<keyword evidence="1" id="KW-0472">Membrane</keyword>
<evidence type="ECO:0000313" key="4">
    <source>
        <dbReference type="Proteomes" id="UP001642409"/>
    </source>
</evidence>